<sequence length="622" mass="72434">MKKLMSMLGVLSLTGLIGTQIVSCSTKNNTKVDPTEPEKPEKPGTGEEESIDKLIEEFKSDINKIVSDELNATKSNLFELESHAQNSSFLKNDVLKTIKGNNITDQQKEALIKDLKNKINYNIMDTKIQKLKSNPAYDILLRDIEKVLQRIEIPTDTIKIKYTEDKSTIKISNITFDYSIVTNFKNKDRVTEEYKVNNSFNYSQTNNEKITVWWENLMDELANVIYDKSDITHLTSKNLQVNDVNDKFFTNNNKYISNYINNGKSAETILKLIDNNNELSQFGKLSFKDQKDIFSRVEWNLQLSANNNSTFYNWKDKDFNGRGLYDLIFRNKSDLITEQMGEKDIKVENALYYHLNRSINYYTSGFKNNVEKLAKKLKIDNTTSYFNSAIKFGYIFFSGLKLTIGENYTQELPEFKLFTSYSIDETENIYVNNRGFVKSPLNKSIYYNALKGINAYKEIFGIKPTKYQYALAAFTGKSEKIKENLWDLIYKLAPSKNEGKIYMDKKLSDIMSLDLNQLNKYKDYLLMLGNQSTFKWKFDRDYHIVMKADDKINRGIYFFRYIVNDDLKNEPNGAAAGETGINIRFNLDFLNLNFYSTEGWRWQPKYPSAFERYDTAIFEQAF</sequence>
<evidence type="ECO:0000313" key="2">
    <source>
        <dbReference type="EMBL" id="AHB36226.1"/>
    </source>
</evidence>
<dbReference type="AlphaFoldDB" id="V5RJD9"/>
<feature type="region of interest" description="Disordered" evidence="1">
    <location>
        <begin position="27"/>
        <end position="50"/>
    </location>
</feature>
<dbReference type="STRING" id="1276258.SAPIS_v1c03800"/>
<feature type="compositionally biased region" description="Basic and acidic residues" evidence="1">
    <location>
        <begin position="33"/>
        <end position="50"/>
    </location>
</feature>
<reference evidence="2 3" key="1">
    <citation type="journal article" date="2014" name="Genome Announc.">
        <title>Complete Genome Sequence of Spiroplasma apis B31T (ATCC 33834), a Bacterium Associated with May Disease of Honeybees (Apis mellifera).</title>
        <authorList>
            <person name="Ku C."/>
            <person name="Lo W.S."/>
            <person name="Chen L.L."/>
            <person name="Kuo C.H."/>
        </authorList>
    </citation>
    <scope>NUCLEOTIDE SEQUENCE [LARGE SCALE GENOMIC DNA]</scope>
    <source>
        <strain evidence="2">B31</strain>
    </source>
</reference>
<evidence type="ECO:0000313" key="3">
    <source>
        <dbReference type="Proteomes" id="UP000018550"/>
    </source>
</evidence>
<dbReference type="RefSeq" id="WP_023789160.1">
    <property type="nucleotide sequence ID" value="NC_022998.1"/>
</dbReference>
<dbReference type="KEGG" id="sapi:SAPIS_v1c03800"/>
<keyword evidence="3" id="KW-1185">Reference proteome</keyword>
<proteinExistence type="predicted"/>
<dbReference type="HOGENOM" id="CLU_030954_0_0_14"/>
<dbReference type="PATRIC" id="fig|1276258.3.peg.377"/>
<evidence type="ECO:0000256" key="1">
    <source>
        <dbReference type="SAM" id="MobiDB-lite"/>
    </source>
</evidence>
<name>V5RJD9_SPIAP</name>
<organism evidence="2 3">
    <name type="scientific">Spiroplasma apis B31</name>
    <dbReference type="NCBI Taxonomy" id="1276258"/>
    <lineage>
        <taxon>Bacteria</taxon>
        <taxon>Bacillati</taxon>
        <taxon>Mycoplasmatota</taxon>
        <taxon>Mollicutes</taxon>
        <taxon>Entomoplasmatales</taxon>
        <taxon>Spiroplasmataceae</taxon>
        <taxon>Spiroplasma</taxon>
    </lineage>
</organism>
<accession>V5RJD9</accession>
<dbReference type="EMBL" id="CP006682">
    <property type="protein sequence ID" value="AHB36226.1"/>
    <property type="molecule type" value="Genomic_DNA"/>
</dbReference>
<dbReference type="OrthoDB" id="389335at2"/>
<dbReference type="Proteomes" id="UP000018550">
    <property type="component" value="Chromosome"/>
</dbReference>
<protein>
    <submittedName>
        <fullName evidence="2">Uncharacterized protein</fullName>
    </submittedName>
</protein>
<gene>
    <name evidence="2" type="ORF">SAPIS_v1c03800</name>
</gene>